<name>A0A7W7RVA6_9ACTN</name>
<evidence type="ECO:0000313" key="2">
    <source>
        <dbReference type="Proteomes" id="UP000534286"/>
    </source>
</evidence>
<dbReference type="RefSeq" id="WP_184754738.1">
    <property type="nucleotide sequence ID" value="NZ_BAABEK010000011.1"/>
</dbReference>
<dbReference type="EMBL" id="JACHJU010000001">
    <property type="protein sequence ID" value="MBB4938587.1"/>
    <property type="molecule type" value="Genomic_DNA"/>
</dbReference>
<keyword evidence="2" id="KW-1185">Reference proteome</keyword>
<dbReference type="AlphaFoldDB" id="A0A7W7RVA6"/>
<evidence type="ECO:0000313" key="1">
    <source>
        <dbReference type="EMBL" id="MBB4938587.1"/>
    </source>
</evidence>
<accession>A0A7W7RVA6</accession>
<gene>
    <name evidence="1" type="ORF">FHR32_002892</name>
</gene>
<sequence>MSRFQCLDCEHEHGMAVSCPRCRTPRAQVEVCRSHGARPVHRCGTCRTLTRSQSGL</sequence>
<proteinExistence type="predicted"/>
<organism evidence="1 2">
    <name type="scientific">Streptosporangium album</name>
    <dbReference type="NCBI Taxonomy" id="47479"/>
    <lineage>
        <taxon>Bacteria</taxon>
        <taxon>Bacillati</taxon>
        <taxon>Actinomycetota</taxon>
        <taxon>Actinomycetes</taxon>
        <taxon>Streptosporangiales</taxon>
        <taxon>Streptosporangiaceae</taxon>
        <taxon>Streptosporangium</taxon>
    </lineage>
</organism>
<reference evidence="1 2" key="1">
    <citation type="submission" date="2020-08" db="EMBL/GenBank/DDBJ databases">
        <title>Sequencing the genomes of 1000 actinobacteria strains.</title>
        <authorList>
            <person name="Klenk H.-P."/>
        </authorList>
    </citation>
    <scope>NUCLEOTIDE SEQUENCE [LARGE SCALE GENOMIC DNA]</scope>
    <source>
        <strain evidence="1 2">DSM 43023</strain>
    </source>
</reference>
<dbReference type="Proteomes" id="UP000534286">
    <property type="component" value="Unassembled WGS sequence"/>
</dbReference>
<protein>
    <submittedName>
        <fullName evidence="1">Putative Zn finger protein</fullName>
    </submittedName>
</protein>
<comment type="caution">
    <text evidence="1">The sequence shown here is derived from an EMBL/GenBank/DDBJ whole genome shotgun (WGS) entry which is preliminary data.</text>
</comment>